<feature type="signal peptide" evidence="1">
    <location>
        <begin position="1"/>
        <end position="19"/>
    </location>
</feature>
<sequence>MNRSSALLLAISLLTYALAATTTHGPNTALAAQSPRTEPDWTRHRLVAHGMGEIDGHTYTNTLEAFQSNYADGYRLFEVDLQLSADGYLVTRHDWQTYLYGLLGQTPPEAGRRGLPLTREEALSLLVHHAYRTLDFEGLLDLLRAYPDAVFITDTKDADPTIVRRQFQAMKEAAEHEPELLRRIVPQFYDQTMYAAIESVHRFDSYIYTLYMSPDTEAEALTFVRAHPRVAAVTLPESMANADFLHRLEQAGVHAYVHTINDADAMLRYMDQGAHGFYTDRIKERQLASAKTPPPSYWTLLAKAARQIYAEPVSSLWPQRWF</sequence>
<keyword evidence="3" id="KW-0378">Hydrolase</keyword>
<dbReference type="Gene3D" id="3.20.20.190">
    <property type="entry name" value="Phosphatidylinositol (PI) phosphodiesterase"/>
    <property type="match status" value="1"/>
</dbReference>
<evidence type="ECO:0000259" key="2">
    <source>
        <dbReference type="Pfam" id="PF03009"/>
    </source>
</evidence>
<dbReference type="RefSeq" id="WP_377718387.1">
    <property type="nucleotide sequence ID" value="NZ_JBHSAM010000020.1"/>
</dbReference>
<dbReference type="InterPro" id="IPR030395">
    <property type="entry name" value="GP_PDE_dom"/>
</dbReference>
<dbReference type="GO" id="GO:0016787">
    <property type="term" value="F:hydrolase activity"/>
    <property type="evidence" value="ECO:0007669"/>
    <property type="project" value="UniProtKB-KW"/>
</dbReference>
<dbReference type="EC" id="3.1.4.-" evidence="3"/>
<dbReference type="PANTHER" id="PTHR46211:SF14">
    <property type="entry name" value="GLYCEROPHOSPHODIESTER PHOSPHODIESTERASE"/>
    <property type="match status" value="1"/>
</dbReference>
<comment type="caution">
    <text evidence="3">The sequence shown here is derived from an EMBL/GenBank/DDBJ whole genome shotgun (WGS) entry which is preliminary data.</text>
</comment>
<evidence type="ECO:0000256" key="1">
    <source>
        <dbReference type="SAM" id="SignalP"/>
    </source>
</evidence>
<feature type="domain" description="GP-PDE" evidence="2">
    <location>
        <begin position="59"/>
        <end position="283"/>
    </location>
</feature>
<dbReference type="SUPFAM" id="SSF51695">
    <property type="entry name" value="PLC-like phosphodiesterases"/>
    <property type="match status" value="1"/>
</dbReference>
<accession>A0ABV8K2M9</accession>
<dbReference type="CDD" id="cd08583">
    <property type="entry name" value="PI-PLCc_GDPD_SF_unchar1"/>
    <property type="match status" value="1"/>
</dbReference>
<dbReference type="EMBL" id="JBHSAM010000020">
    <property type="protein sequence ID" value="MFC4099700.1"/>
    <property type="molecule type" value="Genomic_DNA"/>
</dbReference>
<dbReference type="Proteomes" id="UP001595715">
    <property type="component" value="Unassembled WGS sequence"/>
</dbReference>
<reference evidence="4" key="1">
    <citation type="journal article" date="2019" name="Int. J. Syst. Evol. Microbiol.">
        <title>The Global Catalogue of Microorganisms (GCM) 10K type strain sequencing project: providing services to taxonomists for standard genome sequencing and annotation.</title>
        <authorList>
            <consortium name="The Broad Institute Genomics Platform"/>
            <consortium name="The Broad Institute Genome Sequencing Center for Infectious Disease"/>
            <person name="Wu L."/>
            <person name="Ma J."/>
        </authorList>
    </citation>
    <scope>NUCLEOTIDE SEQUENCE [LARGE SCALE GENOMIC DNA]</scope>
    <source>
        <strain evidence="4">IBRC-M 10987</strain>
    </source>
</reference>
<name>A0ABV8K2M9_9BACL</name>
<dbReference type="Pfam" id="PF03009">
    <property type="entry name" value="GDPD"/>
    <property type="match status" value="1"/>
</dbReference>
<dbReference type="PANTHER" id="PTHR46211">
    <property type="entry name" value="GLYCEROPHOSPHORYL DIESTER PHOSPHODIESTERASE"/>
    <property type="match status" value="1"/>
</dbReference>
<dbReference type="InterPro" id="IPR017946">
    <property type="entry name" value="PLC-like_Pdiesterase_TIM-brl"/>
</dbReference>
<feature type="chain" id="PRO_5045534563" evidence="1">
    <location>
        <begin position="20"/>
        <end position="322"/>
    </location>
</feature>
<evidence type="ECO:0000313" key="3">
    <source>
        <dbReference type="EMBL" id="MFC4099700.1"/>
    </source>
</evidence>
<keyword evidence="4" id="KW-1185">Reference proteome</keyword>
<evidence type="ECO:0000313" key="4">
    <source>
        <dbReference type="Proteomes" id="UP001595715"/>
    </source>
</evidence>
<organism evidence="3 4">
    <name type="scientific">Paenibacillus xanthanilyticus</name>
    <dbReference type="NCBI Taxonomy" id="1783531"/>
    <lineage>
        <taxon>Bacteria</taxon>
        <taxon>Bacillati</taxon>
        <taxon>Bacillota</taxon>
        <taxon>Bacilli</taxon>
        <taxon>Bacillales</taxon>
        <taxon>Paenibacillaceae</taxon>
        <taxon>Paenibacillus</taxon>
    </lineage>
</organism>
<keyword evidence="1" id="KW-0732">Signal</keyword>
<gene>
    <name evidence="3" type="ORF">ACFOZ8_08525</name>
</gene>
<proteinExistence type="predicted"/>
<protein>
    <submittedName>
        <fullName evidence="3">Phosphatidylinositol-specific phospholipase C/glycerophosphodiester phosphodiesterase family protein</fullName>
        <ecNumber evidence="3">3.1.4.-</ecNumber>
    </submittedName>
</protein>